<dbReference type="InterPro" id="IPR011576">
    <property type="entry name" value="Pyridox_Oxase_N"/>
</dbReference>
<evidence type="ECO:0000256" key="1">
    <source>
        <dbReference type="ARBA" id="ARBA00023002"/>
    </source>
</evidence>
<keyword evidence="1" id="KW-0560">Oxidoreductase</keyword>
<dbReference type="NCBIfam" id="TIGR03666">
    <property type="entry name" value="Rv2061_F420"/>
    <property type="match status" value="1"/>
</dbReference>
<protein>
    <recommendedName>
        <fullName evidence="2">Pyridoxamine 5'-phosphate oxidase N-terminal domain-containing protein</fullName>
    </recommendedName>
</protein>
<feature type="domain" description="Pyridoxamine 5'-phosphate oxidase N-terminal" evidence="2">
    <location>
        <begin position="7"/>
        <end position="102"/>
    </location>
</feature>
<name>A0A0P6X2R4_9CHLR</name>
<gene>
    <name evidence="3" type="ORF">AC812_15005</name>
</gene>
<dbReference type="STRING" id="360411.AC812_15005"/>
<organism evidence="3 4">
    <name type="scientific">Bellilinea caldifistulae</name>
    <dbReference type="NCBI Taxonomy" id="360411"/>
    <lineage>
        <taxon>Bacteria</taxon>
        <taxon>Bacillati</taxon>
        <taxon>Chloroflexota</taxon>
        <taxon>Anaerolineae</taxon>
        <taxon>Anaerolineales</taxon>
        <taxon>Anaerolineaceae</taxon>
        <taxon>Bellilinea</taxon>
    </lineage>
</organism>
<proteinExistence type="predicted"/>
<dbReference type="PANTHER" id="PTHR35176">
    <property type="entry name" value="HEME OXYGENASE HI_0854-RELATED"/>
    <property type="match status" value="1"/>
</dbReference>
<sequence length="138" mass="15766">MMNEGQLDWLESGQFITLTTFRKNGQAVPTPVWFVWQDDRLYVYTQEQSGKAKRIRANGRALIAPSDVRGNPLGDFIDARGKILRDADKIKQVDRLFDKKYGIQRKLIGLMSRFRGGRSQATPCFLEFVLNPEKETAG</sequence>
<dbReference type="SUPFAM" id="SSF50475">
    <property type="entry name" value="FMN-binding split barrel"/>
    <property type="match status" value="1"/>
</dbReference>
<dbReference type="Pfam" id="PF01243">
    <property type="entry name" value="PNPOx_N"/>
    <property type="match status" value="1"/>
</dbReference>
<dbReference type="AlphaFoldDB" id="A0A0P6X2R4"/>
<dbReference type="GO" id="GO:0070967">
    <property type="term" value="F:coenzyme F420 binding"/>
    <property type="evidence" value="ECO:0007669"/>
    <property type="project" value="TreeGrafter"/>
</dbReference>
<dbReference type="Gene3D" id="2.30.110.10">
    <property type="entry name" value="Electron Transport, Fmn-binding Protein, Chain A"/>
    <property type="match status" value="1"/>
</dbReference>
<keyword evidence="4" id="KW-1185">Reference proteome</keyword>
<evidence type="ECO:0000259" key="2">
    <source>
        <dbReference type="Pfam" id="PF01243"/>
    </source>
</evidence>
<reference evidence="3 4" key="1">
    <citation type="submission" date="2015-07" db="EMBL/GenBank/DDBJ databases">
        <title>Draft genome of Bellilinea caldifistulae DSM 17877.</title>
        <authorList>
            <person name="Hemp J."/>
            <person name="Ward L.M."/>
            <person name="Pace L.A."/>
            <person name="Fischer W.W."/>
        </authorList>
    </citation>
    <scope>NUCLEOTIDE SEQUENCE [LARGE SCALE GENOMIC DNA]</scope>
    <source>
        <strain evidence="3 4">GOMI-1</strain>
    </source>
</reference>
<dbReference type="Proteomes" id="UP000050514">
    <property type="component" value="Unassembled WGS sequence"/>
</dbReference>
<evidence type="ECO:0000313" key="4">
    <source>
        <dbReference type="Proteomes" id="UP000050514"/>
    </source>
</evidence>
<dbReference type="InterPro" id="IPR019965">
    <property type="entry name" value="PPOX_F420-dep_Rv2061_put"/>
</dbReference>
<dbReference type="GO" id="GO:0005829">
    <property type="term" value="C:cytosol"/>
    <property type="evidence" value="ECO:0007669"/>
    <property type="project" value="TreeGrafter"/>
</dbReference>
<dbReference type="PANTHER" id="PTHR35176:SF11">
    <property type="entry name" value="PYRIDOXAMINE 5'-PHOSPHATE OXIDASE FAMILY PROTEIN"/>
    <property type="match status" value="1"/>
</dbReference>
<evidence type="ECO:0000313" key="3">
    <source>
        <dbReference type="EMBL" id="KPL73689.1"/>
    </source>
</evidence>
<dbReference type="InterPro" id="IPR012349">
    <property type="entry name" value="Split_barrel_FMN-bd"/>
</dbReference>
<dbReference type="EMBL" id="LGHJ01000020">
    <property type="protein sequence ID" value="KPL73689.1"/>
    <property type="molecule type" value="Genomic_DNA"/>
</dbReference>
<dbReference type="InterPro" id="IPR052019">
    <property type="entry name" value="F420H2_bilvrd_red/Heme_oxyg"/>
</dbReference>
<dbReference type="GO" id="GO:0016627">
    <property type="term" value="F:oxidoreductase activity, acting on the CH-CH group of donors"/>
    <property type="evidence" value="ECO:0007669"/>
    <property type="project" value="TreeGrafter"/>
</dbReference>
<comment type="caution">
    <text evidence="3">The sequence shown here is derived from an EMBL/GenBank/DDBJ whole genome shotgun (WGS) entry which is preliminary data.</text>
</comment>
<accession>A0A0P6X2R4</accession>